<dbReference type="InterPro" id="IPR046948">
    <property type="entry name" value="ATL20-22-like"/>
</dbReference>
<dbReference type="EnsemblPlants" id="AES59895">
    <property type="protein sequence ID" value="AES59895"/>
    <property type="gene ID" value="MTR_1g031500"/>
</dbReference>
<comment type="pathway">
    <text evidence="3">Protein modification; protein ubiquitination.</text>
</comment>
<dbReference type="PANTHER" id="PTHR46279">
    <property type="entry name" value="RING/U-BOX SUPERFAMILY PROTEIN"/>
    <property type="match status" value="1"/>
</dbReference>
<reference evidence="16 18" key="2">
    <citation type="journal article" date="2014" name="BMC Genomics">
        <title>An improved genome release (version Mt4.0) for the model legume Medicago truncatula.</title>
        <authorList>
            <person name="Tang H."/>
            <person name="Krishnakumar V."/>
            <person name="Bidwell S."/>
            <person name="Rosen B."/>
            <person name="Chan A."/>
            <person name="Zhou S."/>
            <person name="Gentzbittel L."/>
            <person name="Childs K.L."/>
            <person name="Yandell M."/>
            <person name="Gundlach H."/>
            <person name="Mayer K.F."/>
            <person name="Schwartz D.C."/>
            <person name="Town C.D."/>
        </authorList>
    </citation>
    <scope>GENOME REANNOTATION</scope>
    <source>
        <strain evidence="17 18">cv. Jemalong A17</strain>
    </source>
</reference>
<keyword evidence="10" id="KW-0833">Ubl conjugation pathway</keyword>
<keyword evidence="6" id="KW-0812">Transmembrane</keyword>
<reference evidence="17" key="3">
    <citation type="submission" date="2015-04" db="UniProtKB">
        <authorList>
            <consortium name="EnsemblPlants"/>
        </authorList>
    </citation>
    <scope>IDENTIFICATION</scope>
    <source>
        <strain evidence="17">cv. Jemalong A17</strain>
    </source>
</reference>
<keyword evidence="11" id="KW-0862">Zinc</keyword>
<dbReference type="GO" id="GO:0016020">
    <property type="term" value="C:membrane"/>
    <property type="evidence" value="ECO:0007669"/>
    <property type="project" value="UniProtKB-SubCell"/>
</dbReference>
<dbReference type="PANTHER" id="PTHR46279:SF9">
    <property type="entry name" value="OS01G0116300 PROTEIN"/>
    <property type="match status" value="1"/>
</dbReference>
<keyword evidence="16" id="KW-0675">Receptor</keyword>
<comment type="subcellular location">
    <subcellularLocation>
        <location evidence="2">Membrane</location>
        <topology evidence="2">Single-pass membrane protein</topology>
    </subcellularLocation>
</comment>
<keyword evidence="9" id="KW-0863">Zinc-finger</keyword>
<keyword evidence="16" id="KW-0418">Kinase</keyword>
<name>G7I975_MEDTR</name>
<dbReference type="Pfam" id="PF13947">
    <property type="entry name" value="GUB_WAK_bind"/>
    <property type="match status" value="1"/>
</dbReference>
<evidence type="ECO:0000256" key="3">
    <source>
        <dbReference type="ARBA" id="ARBA00004906"/>
    </source>
</evidence>
<evidence type="ECO:0000256" key="12">
    <source>
        <dbReference type="ARBA" id="ARBA00022989"/>
    </source>
</evidence>
<dbReference type="PaxDb" id="3880-AES59895"/>
<evidence type="ECO:0000313" key="18">
    <source>
        <dbReference type="Proteomes" id="UP000002051"/>
    </source>
</evidence>
<evidence type="ECO:0000256" key="2">
    <source>
        <dbReference type="ARBA" id="ARBA00004167"/>
    </source>
</evidence>
<dbReference type="GO" id="GO:0008270">
    <property type="term" value="F:zinc ion binding"/>
    <property type="evidence" value="ECO:0007669"/>
    <property type="project" value="UniProtKB-KW"/>
</dbReference>
<comment type="catalytic activity">
    <reaction evidence="1">
        <text>S-ubiquitinyl-[E2 ubiquitin-conjugating enzyme]-L-cysteine + [acceptor protein]-L-lysine = [E2 ubiquitin-conjugating enzyme]-L-cysteine + N(6)-ubiquitinyl-[acceptor protein]-L-lysine.</text>
        <dbReference type="EC" id="2.3.2.27"/>
    </reaction>
</comment>
<dbReference type="GO" id="GO:0016301">
    <property type="term" value="F:kinase activity"/>
    <property type="evidence" value="ECO:0007669"/>
    <property type="project" value="UniProtKB-KW"/>
</dbReference>
<gene>
    <name evidence="16" type="ordered locus">MTR_1g031500</name>
</gene>
<dbReference type="EC" id="2.3.2.27" evidence="4"/>
<accession>G7I975</accession>
<keyword evidence="7" id="KW-0479">Metal-binding</keyword>
<dbReference type="HOGENOM" id="CLU_2267717_0_0_1"/>
<evidence type="ECO:0000256" key="5">
    <source>
        <dbReference type="ARBA" id="ARBA00022679"/>
    </source>
</evidence>
<dbReference type="InterPro" id="IPR025287">
    <property type="entry name" value="WAK_GUB"/>
</dbReference>
<evidence type="ECO:0000256" key="6">
    <source>
        <dbReference type="ARBA" id="ARBA00022692"/>
    </source>
</evidence>
<evidence type="ECO:0000256" key="13">
    <source>
        <dbReference type="ARBA" id="ARBA00023136"/>
    </source>
</evidence>
<proteinExistence type="inferred from homology"/>
<dbReference type="Proteomes" id="UP000002051">
    <property type="component" value="Unassembled WGS sequence"/>
</dbReference>
<evidence type="ECO:0000313" key="17">
    <source>
        <dbReference type="EnsemblPlants" id="AES59895"/>
    </source>
</evidence>
<evidence type="ECO:0000259" key="15">
    <source>
        <dbReference type="Pfam" id="PF13947"/>
    </source>
</evidence>
<dbReference type="GO" id="GO:0030247">
    <property type="term" value="F:polysaccharide binding"/>
    <property type="evidence" value="ECO:0007669"/>
    <property type="project" value="InterPro"/>
</dbReference>
<dbReference type="AlphaFoldDB" id="G7I975"/>
<sequence length="103" mass="12232">MWKSSYQIPFSYQKSQSKSIFVYGYPGFELFCSSNNETMIELPYKVKLNVKNIDYKHQTIQLSDPQSCLCKHINNLNLSESHFNYLKHDYDEFVDYICINLDP</sequence>
<evidence type="ECO:0000256" key="11">
    <source>
        <dbReference type="ARBA" id="ARBA00022833"/>
    </source>
</evidence>
<evidence type="ECO:0000313" key="16">
    <source>
        <dbReference type="EMBL" id="AES59895.1"/>
    </source>
</evidence>
<evidence type="ECO:0000256" key="4">
    <source>
        <dbReference type="ARBA" id="ARBA00012483"/>
    </source>
</evidence>
<keyword evidence="8" id="KW-0732">Signal</keyword>
<evidence type="ECO:0000256" key="1">
    <source>
        <dbReference type="ARBA" id="ARBA00000900"/>
    </source>
</evidence>
<dbReference type="EMBL" id="CM001217">
    <property type="protein sequence ID" value="AES59895.1"/>
    <property type="molecule type" value="Genomic_DNA"/>
</dbReference>
<feature type="domain" description="Wall-associated receptor kinase galacturonan-binding" evidence="15">
    <location>
        <begin position="8"/>
        <end position="64"/>
    </location>
</feature>
<organism evidence="16 18">
    <name type="scientific">Medicago truncatula</name>
    <name type="common">Barrel medic</name>
    <name type="synonym">Medicago tribuloides</name>
    <dbReference type="NCBI Taxonomy" id="3880"/>
    <lineage>
        <taxon>Eukaryota</taxon>
        <taxon>Viridiplantae</taxon>
        <taxon>Streptophyta</taxon>
        <taxon>Embryophyta</taxon>
        <taxon>Tracheophyta</taxon>
        <taxon>Spermatophyta</taxon>
        <taxon>Magnoliopsida</taxon>
        <taxon>eudicotyledons</taxon>
        <taxon>Gunneridae</taxon>
        <taxon>Pentapetalae</taxon>
        <taxon>rosids</taxon>
        <taxon>fabids</taxon>
        <taxon>Fabales</taxon>
        <taxon>Fabaceae</taxon>
        <taxon>Papilionoideae</taxon>
        <taxon>50 kb inversion clade</taxon>
        <taxon>NPAAA clade</taxon>
        <taxon>Hologalegina</taxon>
        <taxon>IRL clade</taxon>
        <taxon>Trifolieae</taxon>
        <taxon>Medicago</taxon>
    </lineage>
</organism>
<comment type="similarity">
    <text evidence="14">Belongs to the RING-type zinc finger family. ATL subfamily.</text>
</comment>
<evidence type="ECO:0000256" key="14">
    <source>
        <dbReference type="ARBA" id="ARBA00024209"/>
    </source>
</evidence>
<evidence type="ECO:0000256" key="10">
    <source>
        <dbReference type="ARBA" id="ARBA00022786"/>
    </source>
</evidence>
<protein>
    <recommendedName>
        <fullName evidence="4">RING-type E3 ubiquitin transferase</fullName>
        <ecNumber evidence="4">2.3.2.27</ecNumber>
    </recommendedName>
</protein>
<dbReference type="GO" id="GO:0061630">
    <property type="term" value="F:ubiquitin protein ligase activity"/>
    <property type="evidence" value="ECO:0007669"/>
    <property type="project" value="UniProtKB-EC"/>
</dbReference>
<keyword evidence="5" id="KW-0808">Transferase</keyword>
<keyword evidence="12" id="KW-1133">Transmembrane helix</keyword>
<evidence type="ECO:0000256" key="8">
    <source>
        <dbReference type="ARBA" id="ARBA00022729"/>
    </source>
</evidence>
<keyword evidence="13" id="KW-0472">Membrane</keyword>
<reference evidence="16 18" key="1">
    <citation type="journal article" date="2011" name="Nature">
        <title>The Medicago genome provides insight into the evolution of rhizobial symbioses.</title>
        <authorList>
            <person name="Young N.D."/>
            <person name="Debelle F."/>
            <person name="Oldroyd G.E."/>
            <person name="Geurts R."/>
            <person name="Cannon S.B."/>
            <person name="Udvardi M.K."/>
            <person name="Benedito V.A."/>
            <person name="Mayer K.F."/>
            <person name="Gouzy J."/>
            <person name="Schoof H."/>
            <person name="Van de Peer Y."/>
            <person name="Proost S."/>
            <person name="Cook D.R."/>
            <person name="Meyers B.C."/>
            <person name="Spannagl M."/>
            <person name="Cheung F."/>
            <person name="De Mita S."/>
            <person name="Krishnakumar V."/>
            <person name="Gundlach H."/>
            <person name="Zhou S."/>
            <person name="Mudge J."/>
            <person name="Bharti A.K."/>
            <person name="Murray J.D."/>
            <person name="Naoumkina M.A."/>
            <person name="Rosen B."/>
            <person name="Silverstein K.A."/>
            <person name="Tang H."/>
            <person name="Rombauts S."/>
            <person name="Zhao P.X."/>
            <person name="Zhou P."/>
            <person name="Barbe V."/>
            <person name="Bardou P."/>
            <person name="Bechner M."/>
            <person name="Bellec A."/>
            <person name="Berger A."/>
            <person name="Berges H."/>
            <person name="Bidwell S."/>
            <person name="Bisseling T."/>
            <person name="Choisne N."/>
            <person name="Couloux A."/>
            <person name="Denny R."/>
            <person name="Deshpande S."/>
            <person name="Dai X."/>
            <person name="Doyle J.J."/>
            <person name="Dudez A.M."/>
            <person name="Farmer A.D."/>
            <person name="Fouteau S."/>
            <person name="Franken C."/>
            <person name="Gibelin C."/>
            <person name="Gish J."/>
            <person name="Goldstein S."/>
            <person name="Gonzalez A.J."/>
            <person name="Green P.J."/>
            <person name="Hallab A."/>
            <person name="Hartog M."/>
            <person name="Hua A."/>
            <person name="Humphray S.J."/>
            <person name="Jeong D.H."/>
            <person name="Jing Y."/>
            <person name="Jocker A."/>
            <person name="Kenton S.M."/>
            <person name="Kim D.J."/>
            <person name="Klee K."/>
            <person name="Lai H."/>
            <person name="Lang C."/>
            <person name="Lin S."/>
            <person name="Macmil S.L."/>
            <person name="Magdelenat G."/>
            <person name="Matthews L."/>
            <person name="McCorrison J."/>
            <person name="Monaghan E.L."/>
            <person name="Mun J.H."/>
            <person name="Najar F.Z."/>
            <person name="Nicholson C."/>
            <person name="Noirot C."/>
            <person name="O'Bleness M."/>
            <person name="Paule C.R."/>
            <person name="Poulain J."/>
            <person name="Prion F."/>
            <person name="Qin B."/>
            <person name="Qu C."/>
            <person name="Retzel E.F."/>
            <person name="Riddle C."/>
            <person name="Sallet E."/>
            <person name="Samain S."/>
            <person name="Samson N."/>
            <person name="Sanders I."/>
            <person name="Saurat O."/>
            <person name="Scarpelli C."/>
            <person name="Schiex T."/>
            <person name="Segurens B."/>
            <person name="Severin A.J."/>
            <person name="Sherrier D.J."/>
            <person name="Shi R."/>
            <person name="Sims S."/>
            <person name="Singer S.R."/>
            <person name="Sinharoy S."/>
            <person name="Sterck L."/>
            <person name="Viollet A."/>
            <person name="Wang B.B."/>
            <person name="Wang K."/>
            <person name="Wang M."/>
            <person name="Wang X."/>
            <person name="Warfsmann J."/>
            <person name="Weissenbach J."/>
            <person name="White D.D."/>
            <person name="White J.D."/>
            <person name="Wiley G.B."/>
            <person name="Wincker P."/>
            <person name="Xing Y."/>
            <person name="Yang L."/>
            <person name="Yao Z."/>
            <person name="Ying F."/>
            <person name="Zhai J."/>
            <person name="Zhou L."/>
            <person name="Zuber A."/>
            <person name="Denarie J."/>
            <person name="Dixon R.A."/>
            <person name="May G.D."/>
            <person name="Schwartz D.C."/>
            <person name="Rogers J."/>
            <person name="Quetier F."/>
            <person name="Town C.D."/>
            <person name="Roe B.A."/>
        </authorList>
    </citation>
    <scope>NUCLEOTIDE SEQUENCE [LARGE SCALE GENOMIC DNA]</scope>
    <source>
        <strain evidence="16">A17</strain>
        <strain evidence="17 18">cv. Jemalong A17</strain>
    </source>
</reference>
<keyword evidence="18" id="KW-1185">Reference proteome</keyword>
<evidence type="ECO:0000256" key="7">
    <source>
        <dbReference type="ARBA" id="ARBA00022723"/>
    </source>
</evidence>
<evidence type="ECO:0000256" key="9">
    <source>
        <dbReference type="ARBA" id="ARBA00022771"/>
    </source>
</evidence>